<accession>A0A1X1GLK4</accession>
<dbReference type="RefSeq" id="WP_084849316.1">
    <property type="nucleotide sequence ID" value="NZ_NCUI01000025.1"/>
</dbReference>
<evidence type="ECO:0000313" key="2">
    <source>
        <dbReference type="Proteomes" id="UP000193160"/>
    </source>
</evidence>
<keyword evidence="2" id="KW-1185">Reference proteome</keyword>
<dbReference type="Proteomes" id="UP000193160">
    <property type="component" value="Unassembled WGS sequence"/>
</dbReference>
<organism evidence="1 2">
    <name type="scientific">Streptococcus oralis subsp. oralis</name>
    <dbReference type="NCBI Taxonomy" id="1891914"/>
    <lineage>
        <taxon>Bacteria</taxon>
        <taxon>Bacillati</taxon>
        <taxon>Bacillota</taxon>
        <taxon>Bacilli</taxon>
        <taxon>Lactobacillales</taxon>
        <taxon>Streptococcaceae</taxon>
        <taxon>Streptococcus</taxon>
    </lineage>
</organism>
<sequence length="216" mass="25873">MRDEAQERSELLLAIQDLGYESLRYSIFNEHRPSEWETRIDYNPELELYEVYSTMDRASTGSIFKFKTFEEAKEKFIHNLKLTVFQNKTSVENGEVPEYSSPLWDKIEADFENMKYIVEQEIKKRHFESLHYVLFDETKQLPWAFYLYQKNGKFYVEGRDDRSYVMGNSVEFDNFEDAKLAFLERLEHFVESTKKGLKVGFSPYYSSPLWDNEKTD</sequence>
<protein>
    <submittedName>
        <fullName evidence="1">Uncharacterized protein</fullName>
    </submittedName>
</protein>
<evidence type="ECO:0000313" key="1">
    <source>
        <dbReference type="EMBL" id="ORO71793.1"/>
    </source>
</evidence>
<dbReference type="InterPro" id="IPR028954">
    <property type="entry name" value="Imm59"/>
</dbReference>
<gene>
    <name evidence="1" type="ORF">B7712_03805</name>
</gene>
<comment type="caution">
    <text evidence="1">The sequence shown here is derived from an EMBL/GenBank/DDBJ whole genome shotgun (WGS) entry which is preliminary data.</text>
</comment>
<dbReference type="AlphaFoldDB" id="A0A1X1GLK4"/>
<dbReference type="Pfam" id="PF15597">
    <property type="entry name" value="Imm59"/>
    <property type="match status" value="2"/>
</dbReference>
<reference evidence="1 2" key="1">
    <citation type="journal article" date="2016" name="Eur. J. Clin. Microbiol. Infect. Dis.">
        <title>Whole genome sequencing as a tool for phylogenetic analysis of clinical strains of Mitis group streptococci.</title>
        <authorList>
            <person name="Rasmussen L.H."/>
            <person name="Dargis R."/>
            <person name="Hojholt K."/>
            <person name="Christensen J.J."/>
            <person name="Skovgaard O."/>
            <person name="Justesen U.S."/>
            <person name="Rosenvinge F.S."/>
            <person name="Moser C."/>
            <person name="Lukjancenko O."/>
            <person name="Rasmussen S."/>
            <person name="Nielsen X.C."/>
        </authorList>
    </citation>
    <scope>NUCLEOTIDE SEQUENCE [LARGE SCALE GENOMIC DNA]</scope>
    <source>
        <strain evidence="1 2">B_007274_11</strain>
    </source>
</reference>
<name>A0A1X1GLK4_STROR</name>
<proteinExistence type="predicted"/>
<dbReference type="EMBL" id="NCUT01000028">
    <property type="protein sequence ID" value="ORO71793.1"/>
    <property type="molecule type" value="Genomic_DNA"/>
</dbReference>